<keyword evidence="3" id="KW-1015">Disulfide bond</keyword>
<keyword evidence="5" id="KW-1185">Reference proteome</keyword>
<comment type="caution">
    <text evidence="4">The sequence shown here is derived from an EMBL/GenBank/DDBJ whole genome shotgun (WGS) entry which is preliminary data.</text>
</comment>
<dbReference type="PANTHER" id="PTHR39767:SF2">
    <property type="entry name" value="CHROMOSOME UNDETERMINED SCAFFOLD_1, WHOLE GENOME SHOTGUN SEQUENCE"/>
    <property type="match status" value="1"/>
</dbReference>
<evidence type="ECO:0000256" key="1">
    <source>
        <dbReference type="ARBA" id="ARBA00022729"/>
    </source>
</evidence>
<dbReference type="AlphaFoldDB" id="A0A8S1RR76"/>
<dbReference type="EMBL" id="CAJJDN010000222">
    <property type="protein sequence ID" value="CAD8129415.1"/>
    <property type="molecule type" value="Genomic_DNA"/>
</dbReference>
<reference evidence="4" key="1">
    <citation type="submission" date="2021-01" db="EMBL/GenBank/DDBJ databases">
        <authorList>
            <consortium name="Genoscope - CEA"/>
            <person name="William W."/>
        </authorList>
    </citation>
    <scope>NUCLEOTIDE SEQUENCE</scope>
</reference>
<accession>A0A8S1RR76</accession>
<proteinExistence type="predicted"/>
<name>A0A8S1RR76_9CILI</name>
<dbReference type="InterPro" id="IPR011936">
    <property type="entry name" value="Myxo_disulph_rpt"/>
</dbReference>
<organism evidence="4 5">
    <name type="scientific">Paramecium sonneborni</name>
    <dbReference type="NCBI Taxonomy" id="65129"/>
    <lineage>
        <taxon>Eukaryota</taxon>
        <taxon>Sar</taxon>
        <taxon>Alveolata</taxon>
        <taxon>Ciliophora</taxon>
        <taxon>Intramacronucleata</taxon>
        <taxon>Oligohymenophorea</taxon>
        <taxon>Peniculida</taxon>
        <taxon>Parameciidae</taxon>
        <taxon>Paramecium</taxon>
    </lineage>
</organism>
<evidence type="ECO:0000256" key="3">
    <source>
        <dbReference type="ARBA" id="ARBA00023157"/>
    </source>
</evidence>
<protein>
    <submittedName>
        <fullName evidence="4">Uncharacterized protein</fullName>
    </submittedName>
</protein>
<evidence type="ECO:0000313" key="4">
    <source>
        <dbReference type="EMBL" id="CAD8129415.1"/>
    </source>
</evidence>
<keyword evidence="2" id="KW-0677">Repeat</keyword>
<sequence length="554" mass="65897">MGIVQNVRQDAIPYQEILQLLEMNKLIIIIHLCMMVTIYQNINVRINLIHLYLENVFNFFKDIRILMENVIKQWTTIKDRYLSHYDQSDDANNVPYDGCYLCEFSCNYDFQTCNFGECSYVNLVINQINLKIYVKVYVDIELLHMMNDVMILIYYNIKNVQIVNQYVKNTVLIVKMVNALTCDDGNDIEDNGCIDCYYQYQEQWTHCENGEYRECNIEGWQLDIYKCTTICGNEMMEIQLLMKDAMSLVQNLDNQNNLCFIFVEMVFIIHPHVNVRMLIKHHIQGIIIVNFNVNNFALSVKQELGWIIQNNQCTSYCGDGLVVGYEQSDNMNSIEKDGYDECKFICDQYCINYQEGILKNLQKECIYLIIFTSLNVEIDFILNYLSLVMVVIQIVKLKTLDLYIQFLSTEFLFYLLSKILSFKQKLLMTQSYLNQINFFSQNFTLQQFQQKIKYIYHNKLLALMKELLFHYSSISLLTGQSDIFLNLWINYNIYHMLNIVELFKKNPHFLFLQQILIYVMIHKYSIFTQSVQQLLLYQHQNNNIYLNEKQVPQR</sequence>
<evidence type="ECO:0000313" key="5">
    <source>
        <dbReference type="Proteomes" id="UP000692954"/>
    </source>
</evidence>
<evidence type="ECO:0000256" key="2">
    <source>
        <dbReference type="ARBA" id="ARBA00022737"/>
    </source>
</evidence>
<dbReference type="Pfam" id="PF13948">
    <property type="entry name" value="DUF4215"/>
    <property type="match status" value="1"/>
</dbReference>
<dbReference type="OrthoDB" id="311367at2759"/>
<dbReference type="PANTHER" id="PTHR39767">
    <property type="entry name" value="CALCIUM/CALMODULIN-BINDING MEMBRANE PROTEIN PCM4-RELATED"/>
    <property type="match status" value="1"/>
</dbReference>
<dbReference type="Proteomes" id="UP000692954">
    <property type="component" value="Unassembled WGS sequence"/>
</dbReference>
<keyword evidence="1" id="KW-0732">Signal</keyword>
<gene>
    <name evidence="4" type="ORF">PSON_ATCC_30995.1.T2220001</name>
</gene>